<sequence>MLIDLEQIKIKKRIRQNIGDTSTLKESIKKHGLIYPIIIDKNKNLVAGFRRYQVLKELGYKEVDVKVIPTEDKKILLEIELDENNARKSFTKSESESGEEQLKYYSEKNIIIRFLKFIILKIKKILKRKKQNKT</sequence>
<dbReference type="RefSeq" id="WP_011772665.1">
    <property type="nucleotide sequence ID" value="NZ_CP015629.1"/>
</dbReference>
<protein>
    <submittedName>
        <fullName evidence="2">Chromosome partitioning protein ParB</fullName>
    </submittedName>
</protein>
<evidence type="ECO:0000259" key="1">
    <source>
        <dbReference type="SMART" id="SM00470"/>
    </source>
</evidence>
<accession>A0A172XBZ1</accession>
<dbReference type="SUPFAM" id="SSF110849">
    <property type="entry name" value="ParB/Sulfiredoxin"/>
    <property type="match status" value="1"/>
</dbReference>
<dbReference type="OMA" id="FRRIWNA"/>
<dbReference type="Gene3D" id="3.90.1530.10">
    <property type="entry name" value="Conserved hypothetical protein from pyrococcus furiosus pfu- 392566-001, ParB domain"/>
    <property type="match status" value="1"/>
</dbReference>
<organism evidence="2 3">
    <name type="scientific">Borrelia turicatae</name>
    <dbReference type="NCBI Taxonomy" id="142"/>
    <lineage>
        <taxon>Bacteria</taxon>
        <taxon>Pseudomonadati</taxon>
        <taxon>Spirochaetota</taxon>
        <taxon>Spirochaetia</taxon>
        <taxon>Spirochaetales</taxon>
        <taxon>Borreliaceae</taxon>
        <taxon>Borrelia</taxon>
    </lineage>
</organism>
<dbReference type="GO" id="GO:0045881">
    <property type="term" value="P:positive regulation of sporulation resulting in formation of a cellular spore"/>
    <property type="evidence" value="ECO:0007669"/>
    <property type="project" value="TreeGrafter"/>
</dbReference>
<dbReference type="SMART" id="SM00470">
    <property type="entry name" value="ParB"/>
    <property type="match status" value="1"/>
</dbReference>
<proteinExistence type="predicted"/>
<dbReference type="EMBL" id="CP015629">
    <property type="protein sequence ID" value="ANF34181.1"/>
    <property type="molecule type" value="Genomic_DNA"/>
</dbReference>
<reference evidence="2 3" key="1">
    <citation type="submission" date="2016-05" db="EMBL/GenBank/DDBJ databases">
        <title>Chromosome and linear plasmid sequence of a 2015 human isolate of tick-borne relapsing fever spirochete, Borrelia turicatae.</title>
        <authorList>
            <person name="Kingry L.C."/>
            <person name="Dhwani B."/>
            <person name="Replogle A."/>
            <person name="Sexton C."/>
            <person name="Rowe L."/>
            <person name="Stermole B.M."/>
            <person name="Christensen A.M."/>
            <person name="Schriefer M.E."/>
        </authorList>
    </citation>
    <scope>NUCLEOTIDE SEQUENCE [LARGE SCALE GENOMIC DNA]</scope>
    <source>
        <strain evidence="2 3">BTE5EL</strain>
    </source>
</reference>
<dbReference type="InterPro" id="IPR050336">
    <property type="entry name" value="Chromosome_partition/occlusion"/>
</dbReference>
<feature type="domain" description="ParB-like N-terminal" evidence="1">
    <location>
        <begin position="1"/>
        <end position="85"/>
    </location>
</feature>
<evidence type="ECO:0000313" key="2">
    <source>
        <dbReference type="EMBL" id="ANF34181.1"/>
    </source>
</evidence>
<dbReference type="PANTHER" id="PTHR33375">
    <property type="entry name" value="CHROMOSOME-PARTITIONING PROTEIN PARB-RELATED"/>
    <property type="match status" value="1"/>
</dbReference>
<gene>
    <name evidence="2" type="ORF">A7978_03685</name>
</gene>
<dbReference type="Proteomes" id="UP000264231">
    <property type="component" value="Chromosome"/>
</dbReference>
<dbReference type="GO" id="GO:0005694">
    <property type="term" value="C:chromosome"/>
    <property type="evidence" value="ECO:0007669"/>
    <property type="project" value="TreeGrafter"/>
</dbReference>
<evidence type="ECO:0000313" key="3">
    <source>
        <dbReference type="Proteomes" id="UP000264231"/>
    </source>
</evidence>
<dbReference type="InterPro" id="IPR036086">
    <property type="entry name" value="ParB/Sulfiredoxin_sf"/>
</dbReference>
<dbReference type="PANTHER" id="PTHR33375:SF1">
    <property type="entry name" value="CHROMOSOME-PARTITIONING PROTEIN PARB-RELATED"/>
    <property type="match status" value="1"/>
</dbReference>
<dbReference type="GO" id="GO:0007059">
    <property type="term" value="P:chromosome segregation"/>
    <property type="evidence" value="ECO:0007669"/>
    <property type="project" value="TreeGrafter"/>
</dbReference>
<dbReference type="Pfam" id="PF02195">
    <property type="entry name" value="ParB_N"/>
    <property type="match status" value="1"/>
</dbReference>
<name>A0A172XBZ1_BORTU</name>
<dbReference type="InterPro" id="IPR003115">
    <property type="entry name" value="ParB_N"/>
</dbReference>
<dbReference type="AlphaFoldDB" id="A0A172XBZ1"/>